<evidence type="ECO:0000313" key="2">
    <source>
        <dbReference type="EMBL" id="PIC18921.1"/>
    </source>
</evidence>
<evidence type="ECO:0000313" key="3">
    <source>
        <dbReference type="Proteomes" id="UP000230233"/>
    </source>
</evidence>
<sequence>MDRLDKKDQYRLNSQFECESFVTFNSQQETTRLLEFFRTFFITFFGITVVFFILCDDLKLKKEKKTSNCSSDATTAMISFQIFVGHHGL</sequence>
<name>A0A2G5SVM6_9PELO</name>
<organism evidence="2 3">
    <name type="scientific">Caenorhabditis nigoni</name>
    <dbReference type="NCBI Taxonomy" id="1611254"/>
    <lineage>
        <taxon>Eukaryota</taxon>
        <taxon>Metazoa</taxon>
        <taxon>Ecdysozoa</taxon>
        <taxon>Nematoda</taxon>
        <taxon>Chromadorea</taxon>
        <taxon>Rhabditida</taxon>
        <taxon>Rhabditina</taxon>
        <taxon>Rhabditomorpha</taxon>
        <taxon>Rhabditoidea</taxon>
        <taxon>Rhabditidae</taxon>
        <taxon>Peloderinae</taxon>
        <taxon>Caenorhabditis</taxon>
    </lineage>
</organism>
<protein>
    <submittedName>
        <fullName evidence="2">Uncharacterized protein</fullName>
    </submittedName>
</protein>
<keyword evidence="1" id="KW-1133">Transmembrane helix</keyword>
<evidence type="ECO:0000256" key="1">
    <source>
        <dbReference type="SAM" id="Phobius"/>
    </source>
</evidence>
<reference evidence="3" key="1">
    <citation type="submission" date="2017-10" db="EMBL/GenBank/DDBJ databases">
        <title>Rapid genome shrinkage in a self-fertile nematode reveals novel sperm competition proteins.</title>
        <authorList>
            <person name="Yin D."/>
            <person name="Schwarz E.M."/>
            <person name="Thomas C.G."/>
            <person name="Felde R.L."/>
            <person name="Korf I.F."/>
            <person name="Cutter A.D."/>
            <person name="Schartner C.M."/>
            <person name="Ralston E.J."/>
            <person name="Meyer B.J."/>
            <person name="Haag E.S."/>
        </authorList>
    </citation>
    <scope>NUCLEOTIDE SEQUENCE [LARGE SCALE GENOMIC DNA]</scope>
    <source>
        <strain evidence="3">JU1422</strain>
    </source>
</reference>
<dbReference type="EMBL" id="PDUG01000006">
    <property type="protein sequence ID" value="PIC18921.1"/>
    <property type="molecule type" value="Genomic_DNA"/>
</dbReference>
<proteinExistence type="predicted"/>
<keyword evidence="1" id="KW-0472">Membrane</keyword>
<keyword evidence="3" id="KW-1185">Reference proteome</keyword>
<gene>
    <name evidence="2" type="primary">Cnig_chr_X.g24646</name>
    <name evidence="2" type="ORF">B9Z55_024646</name>
</gene>
<accession>A0A2G5SVM6</accession>
<dbReference type="Proteomes" id="UP000230233">
    <property type="component" value="Chromosome X"/>
</dbReference>
<keyword evidence="1" id="KW-0812">Transmembrane</keyword>
<comment type="caution">
    <text evidence="2">The sequence shown here is derived from an EMBL/GenBank/DDBJ whole genome shotgun (WGS) entry which is preliminary data.</text>
</comment>
<dbReference type="AlphaFoldDB" id="A0A2G5SVM6"/>
<feature type="transmembrane region" description="Helical" evidence="1">
    <location>
        <begin position="36"/>
        <end position="55"/>
    </location>
</feature>